<comment type="caution">
    <text evidence="1">The sequence shown here is derived from an EMBL/GenBank/DDBJ whole genome shotgun (WGS) entry which is preliminary data.</text>
</comment>
<sequence>MQDARHGVLRDQEHELLTGGRQTNDLWLNPLGSHKVRTDQRW</sequence>
<name>A0A4Z1E6I1_9MICO</name>
<gene>
    <name evidence="1" type="ORF">SERN_1195</name>
</gene>
<evidence type="ECO:0000313" key="1">
    <source>
        <dbReference type="EMBL" id="TGO05191.1"/>
    </source>
</evidence>
<accession>A0A4Z1E6I1</accession>
<proteinExistence type="predicted"/>
<organism evidence="1 2">
    <name type="scientific">Serinibacter arcticus</name>
    <dbReference type="NCBI Taxonomy" id="1655435"/>
    <lineage>
        <taxon>Bacteria</taxon>
        <taxon>Bacillati</taxon>
        <taxon>Actinomycetota</taxon>
        <taxon>Actinomycetes</taxon>
        <taxon>Micrococcales</taxon>
        <taxon>Beutenbergiaceae</taxon>
        <taxon>Serinibacter</taxon>
    </lineage>
</organism>
<keyword evidence="2" id="KW-1185">Reference proteome</keyword>
<dbReference type="EMBL" id="RHPJ01000002">
    <property type="protein sequence ID" value="TGO05191.1"/>
    <property type="molecule type" value="Genomic_DNA"/>
</dbReference>
<reference evidence="1 2" key="1">
    <citation type="submission" date="2018-11" db="EMBL/GenBank/DDBJ databases">
        <title>Complete genome sequencing of the Actinobacteria Serinibacter sp. K3-2.</title>
        <authorList>
            <person name="Rakitin A.L."/>
            <person name="Beletsky A.V."/>
            <person name="Mardanov A.V."/>
            <person name="Ravin N.V."/>
            <person name="Gromova A.S."/>
            <person name="Filippova S.N."/>
            <person name="Gal'Chenko V.F."/>
        </authorList>
    </citation>
    <scope>NUCLEOTIDE SEQUENCE [LARGE SCALE GENOMIC DNA]</scope>
    <source>
        <strain evidence="1 2">K3-2</strain>
    </source>
</reference>
<protein>
    <submittedName>
        <fullName evidence="1">Uncharacterized protein</fullName>
    </submittedName>
</protein>
<dbReference type="AlphaFoldDB" id="A0A4Z1E6I1"/>
<evidence type="ECO:0000313" key="2">
    <source>
        <dbReference type="Proteomes" id="UP000297318"/>
    </source>
</evidence>
<dbReference type="Proteomes" id="UP000297318">
    <property type="component" value="Unassembled WGS sequence"/>
</dbReference>